<feature type="domain" description="NB-ARC" evidence="8">
    <location>
        <begin position="589"/>
        <end position="753"/>
    </location>
</feature>
<dbReference type="InterPro" id="IPR041118">
    <property type="entry name" value="Rx_N"/>
</dbReference>
<dbReference type="GO" id="GO:0006952">
    <property type="term" value="P:defense response"/>
    <property type="evidence" value="ECO:0007669"/>
    <property type="project" value="UniProtKB-KW"/>
</dbReference>
<evidence type="ECO:0000256" key="4">
    <source>
        <dbReference type="ARBA" id="ARBA00022741"/>
    </source>
</evidence>
<keyword evidence="13" id="KW-1185">Reference proteome</keyword>
<protein>
    <recommendedName>
        <fullName evidence="14">Disease resistance protein RPM1</fullName>
    </recommendedName>
</protein>
<dbReference type="Pfam" id="PF00931">
    <property type="entry name" value="NB-ARC"/>
    <property type="match status" value="2"/>
</dbReference>
<proteinExistence type="inferred from homology"/>
<evidence type="ECO:0000256" key="5">
    <source>
        <dbReference type="ARBA" id="ARBA00022821"/>
    </source>
</evidence>
<comment type="caution">
    <text evidence="12">The sequence shown here is derived from an EMBL/GenBank/DDBJ whole genome shotgun (WGS) entry which is preliminary data.</text>
</comment>
<dbReference type="InterPro" id="IPR058922">
    <property type="entry name" value="WHD_DRP"/>
</dbReference>
<dbReference type="InterPro" id="IPR038005">
    <property type="entry name" value="RX-like_CC"/>
</dbReference>
<evidence type="ECO:0000259" key="11">
    <source>
        <dbReference type="Pfam" id="PF23598"/>
    </source>
</evidence>
<dbReference type="GO" id="GO:0043531">
    <property type="term" value="F:ADP binding"/>
    <property type="evidence" value="ECO:0007669"/>
    <property type="project" value="InterPro"/>
</dbReference>
<comment type="similarity">
    <text evidence="1">Belongs to the disease resistance NB-LRR family.</text>
</comment>
<name>A0A835AUW1_9POAL</name>
<reference evidence="12" key="1">
    <citation type="submission" date="2020-07" db="EMBL/GenBank/DDBJ databases">
        <title>Genome sequence and genetic diversity analysis of an under-domesticated orphan crop, white fonio (Digitaria exilis).</title>
        <authorList>
            <person name="Bennetzen J.L."/>
            <person name="Chen S."/>
            <person name="Ma X."/>
            <person name="Wang X."/>
            <person name="Yssel A.E.J."/>
            <person name="Chaluvadi S.R."/>
            <person name="Johnson M."/>
            <person name="Gangashetty P."/>
            <person name="Hamidou F."/>
            <person name="Sanogo M.D."/>
            <person name="Zwaenepoel A."/>
            <person name="Wallace J."/>
            <person name="Van De Peer Y."/>
            <person name="Van Deynze A."/>
        </authorList>
    </citation>
    <scope>NUCLEOTIDE SEQUENCE</scope>
    <source>
        <tissue evidence="12">Leaves</tissue>
    </source>
</reference>
<organism evidence="12 13">
    <name type="scientific">Digitaria exilis</name>
    <dbReference type="NCBI Taxonomy" id="1010633"/>
    <lineage>
        <taxon>Eukaryota</taxon>
        <taxon>Viridiplantae</taxon>
        <taxon>Streptophyta</taxon>
        <taxon>Embryophyta</taxon>
        <taxon>Tracheophyta</taxon>
        <taxon>Spermatophyta</taxon>
        <taxon>Magnoliopsida</taxon>
        <taxon>Liliopsida</taxon>
        <taxon>Poales</taxon>
        <taxon>Poaceae</taxon>
        <taxon>PACMAD clade</taxon>
        <taxon>Panicoideae</taxon>
        <taxon>Panicodae</taxon>
        <taxon>Paniceae</taxon>
        <taxon>Anthephorinae</taxon>
        <taxon>Digitaria</taxon>
    </lineage>
</organism>
<dbReference type="Gene3D" id="1.20.5.4130">
    <property type="match status" value="1"/>
</dbReference>
<feature type="domain" description="NB-ARC" evidence="8">
    <location>
        <begin position="190"/>
        <end position="368"/>
    </location>
</feature>
<evidence type="ECO:0000259" key="8">
    <source>
        <dbReference type="Pfam" id="PF00931"/>
    </source>
</evidence>
<keyword evidence="4" id="KW-0547">Nucleotide-binding</keyword>
<evidence type="ECO:0000256" key="2">
    <source>
        <dbReference type="ARBA" id="ARBA00022614"/>
    </source>
</evidence>
<feature type="domain" description="Disease resistance N-terminal" evidence="9">
    <location>
        <begin position="16"/>
        <end position="95"/>
    </location>
</feature>
<evidence type="ECO:0000313" key="13">
    <source>
        <dbReference type="Proteomes" id="UP000636709"/>
    </source>
</evidence>
<dbReference type="Gene3D" id="3.80.10.10">
    <property type="entry name" value="Ribonuclease Inhibitor"/>
    <property type="match status" value="1"/>
</dbReference>
<accession>A0A835AUW1</accession>
<feature type="coiled-coil region" evidence="7">
    <location>
        <begin position="17"/>
        <end position="44"/>
    </location>
</feature>
<dbReference type="SUPFAM" id="SSF52058">
    <property type="entry name" value="L domain-like"/>
    <property type="match status" value="1"/>
</dbReference>
<dbReference type="InterPro" id="IPR027417">
    <property type="entry name" value="P-loop_NTPase"/>
</dbReference>
<evidence type="ECO:0000259" key="10">
    <source>
        <dbReference type="Pfam" id="PF23559"/>
    </source>
</evidence>
<dbReference type="PANTHER" id="PTHR23155">
    <property type="entry name" value="DISEASE RESISTANCE PROTEIN RP"/>
    <property type="match status" value="1"/>
</dbReference>
<dbReference type="Pfam" id="PF23559">
    <property type="entry name" value="WHD_DRP"/>
    <property type="match status" value="1"/>
</dbReference>
<evidence type="ECO:0000313" key="12">
    <source>
        <dbReference type="EMBL" id="KAF8673368.1"/>
    </source>
</evidence>
<evidence type="ECO:0008006" key="14">
    <source>
        <dbReference type="Google" id="ProtNLM"/>
    </source>
</evidence>
<dbReference type="InterPro" id="IPR055414">
    <property type="entry name" value="LRR_R13L4/SHOC2-like"/>
</dbReference>
<dbReference type="Gene3D" id="3.40.50.300">
    <property type="entry name" value="P-loop containing nucleotide triphosphate hydrolases"/>
    <property type="match status" value="2"/>
</dbReference>
<keyword evidence="3" id="KW-0677">Repeat</keyword>
<dbReference type="SUPFAM" id="SSF52540">
    <property type="entry name" value="P-loop containing nucleoside triphosphate hydrolases"/>
    <property type="match status" value="3"/>
</dbReference>
<dbReference type="Pfam" id="PF23598">
    <property type="entry name" value="LRR_14"/>
    <property type="match status" value="2"/>
</dbReference>
<dbReference type="InterPro" id="IPR032675">
    <property type="entry name" value="LRR_dom_sf"/>
</dbReference>
<evidence type="ECO:0000256" key="3">
    <source>
        <dbReference type="ARBA" id="ARBA00022737"/>
    </source>
</evidence>
<feature type="domain" description="Disease resistance R13L4/SHOC-2-like LRR" evidence="11">
    <location>
        <begin position="969"/>
        <end position="1073"/>
    </location>
</feature>
<dbReference type="OrthoDB" id="677658at2759"/>
<evidence type="ECO:0000256" key="1">
    <source>
        <dbReference type="ARBA" id="ARBA00008894"/>
    </source>
</evidence>
<dbReference type="PRINTS" id="PR00364">
    <property type="entry name" value="DISEASERSIST"/>
</dbReference>
<dbReference type="InterPro" id="IPR044974">
    <property type="entry name" value="Disease_R_plants"/>
</dbReference>
<evidence type="ECO:0000259" key="9">
    <source>
        <dbReference type="Pfam" id="PF18052"/>
    </source>
</evidence>
<dbReference type="GO" id="GO:0051707">
    <property type="term" value="P:response to other organism"/>
    <property type="evidence" value="ECO:0007669"/>
    <property type="project" value="UniProtKB-ARBA"/>
</dbReference>
<gene>
    <name evidence="12" type="ORF">HU200_048931</name>
</gene>
<keyword evidence="6 7" id="KW-0175">Coiled coil</keyword>
<dbReference type="EMBL" id="JACEFO010002208">
    <property type="protein sequence ID" value="KAF8673368.1"/>
    <property type="molecule type" value="Genomic_DNA"/>
</dbReference>
<keyword evidence="2" id="KW-0433">Leucine-rich repeat</keyword>
<evidence type="ECO:0000256" key="6">
    <source>
        <dbReference type="ARBA" id="ARBA00023054"/>
    </source>
</evidence>
<dbReference type="CDD" id="cd00882">
    <property type="entry name" value="Ras_like_GTPase"/>
    <property type="match status" value="1"/>
</dbReference>
<keyword evidence="5" id="KW-0611">Plant defense</keyword>
<feature type="domain" description="Disease resistance protein winged helix" evidence="10">
    <location>
        <begin position="846"/>
        <end position="894"/>
    </location>
</feature>
<dbReference type="CDD" id="cd14798">
    <property type="entry name" value="RX-CC_like"/>
    <property type="match status" value="1"/>
</dbReference>
<dbReference type="Proteomes" id="UP000636709">
    <property type="component" value="Unassembled WGS sequence"/>
</dbReference>
<dbReference type="PANTHER" id="PTHR23155:SF1135">
    <property type="entry name" value="OS08G0246300 PROTEIN"/>
    <property type="match status" value="1"/>
</dbReference>
<sequence>MADLVLGLAKSAVEGTLTIAKSAIEEEKKLKKNMQRDLMLISDEFEMMHSFLNVSKERASDEMVKTVVRQVRNMALDVEDCIESVMLMDTKSQSHWWHRLLPYCILAMVPGLPAPALDEAVVAIELLKSRVEAMGQRNERYMNIGGGDSCPAGPTEKAQRPAVADTTAVGLLIEARNVLTKHRSPGDLIQLINKIDQALPLQVISVWGAEGDLGVASIIKKTCADPKISKKFGFRAWVKLTHPFNSHEFIRSLLAQFYANYCPQEGSSVNFLKPLDVMIATEGVLVEEFVKLVRDRRYLVFLEDVYQAVDLEAVRFYLPDKKNGSCIVVHTQQLEVASLCVGESHRVSELEQFSTDHSVFVFYNEKAKKKRRSPGSLIDLLKEDAAEPQLRIINVREEVGHHVVAPITMKTCDKYEDICKSFKYRASLKLMHPFNGEEFVKNLLTELCTNYCLKHGSAKDFLQLKGVIMVITEGVLITEFVKQVMRNKKYLIFLEDVSSVDDLNAVREFLPDNNNGSCIVMHTQQLEVARLCTYNSISIFPSEVCSNIINSFFDEDDDYDEDHIKRKQAKEWLDEHESKLVGRMADKESLLANSRGAVRPVFGMAGVGKSYLVRYVYYKQIVTPYTSYQKFGWVDVPHPFNIRDFSWRLLLDLHSGSLQHGTMLRIRDPIQQCRQLIKKDTCLIVIDGLQTKEEWDSMKAALQLDENNVKNGSLIIVIANEKSVAAHCAKHWWSVEGLEIDDALHLFNKTATRTNWWEVSFWPNDPSPSDIERATCVLHKCGGLPKVIVSVANAFADGWRIDVDSFMQMLMNNQAFGSLRDLFSWVDSYLRSFPDSLKPCIFYLSIFPVNHKIRRMRLVRRWVAEGYCMDTKEETAEEKGEQSCLELCRRNIVHVPGSTSMSYMMRMPPCQVNGFFREYIVSRSMEENLVFALEGHCSVNKQHTGRHLAIGSTWDRDMSVYRGIDVSRLRSLTVFGKWDSFFITDKMKLVRVLDLEDASSVTDCDLKLIVKLLPHLKFLSLRRCKEISHLPDSFGSLKQLQTLDIRHTSVVKLPQSIIKLQKLQHICAGTAVPMDGDSSTVESISPPLEAASASASMNRPCDATLVSQLKSWKPWTRCSQELPTCHNGGIEMPQGIGKMMALNKITVVDVSIACGRPILEELKNLTQLRKLGLSGIKREICEALCSAISIFIHLESLSLWLEKNQTGCLDAISSPPEKLKILKLYGYTGKLPAWIHMLSNLSKLKIQKDMIMQDDVDLPNSLPNLNTLNLSSKEFQHGQFRFHPHFQQLQVLEINCTNRLQAVKFQPGVMPRIEVLRIFCHDVSSLRFSGLQQLINLRDVTLSGSYDERVKQSLELELGEYWQPCSTSSTSHGALVRWRRASL</sequence>
<evidence type="ECO:0000256" key="7">
    <source>
        <dbReference type="SAM" id="Coils"/>
    </source>
</evidence>
<feature type="domain" description="Disease resistance R13L4/SHOC-2-like LRR" evidence="11">
    <location>
        <begin position="1129"/>
        <end position="1348"/>
    </location>
</feature>
<dbReference type="Pfam" id="PF18052">
    <property type="entry name" value="Rx_N"/>
    <property type="match status" value="1"/>
</dbReference>
<dbReference type="InterPro" id="IPR002182">
    <property type="entry name" value="NB-ARC"/>
</dbReference>